<evidence type="ECO:0000313" key="1">
    <source>
        <dbReference type="EMBL" id="SVD36215.1"/>
    </source>
</evidence>
<evidence type="ECO:0008006" key="2">
    <source>
        <dbReference type="Google" id="ProtNLM"/>
    </source>
</evidence>
<dbReference type="InterPro" id="IPR029032">
    <property type="entry name" value="AhpD-like"/>
</dbReference>
<organism evidence="1">
    <name type="scientific">marine metagenome</name>
    <dbReference type="NCBI Taxonomy" id="408172"/>
    <lineage>
        <taxon>unclassified sequences</taxon>
        <taxon>metagenomes</taxon>
        <taxon>ecological metagenomes</taxon>
    </lineage>
</organism>
<dbReference type="PANTHER" id="PTHR35446:SF2">
    <property type="entry name" value="CARBOXYMUCONOLACTONE DECARBOXYLASE-LIKE DOMAIN-CONTAINING PROTEIN"/>
    <property type="match status" value="1"/>
</dbReference>
<dbReference type="PANTHER" id="PTHR35446">
    <property type="entry name" value="SI:CH211-175M2.5"/>
    <property type="match status" value="1"/>
</dbReference>
<dbReference type="SUPFAM" id="SSF69118">
    <property type="entry name" value="AhpD-like"/>
    <property type="match status" value="1"/>
</dbReference>
<name>A0A382UQZ2_9ZZZZ</name>
<dbReference type="AlphaFoldDB" id="A0A382UQZ2"/>
<accession>A0A382UQZ2</accession>
<proteinExistence type="predicted"/>
<reference evidence="1" key="1">
    <citation type="submission" date="2018-05" db="EMBL/GenBank/DDBJ databases">
        <authorList>
            <person name="Lanie J.A."/>
            <person name="Ng W.-L."/>
            <person name="Kazmierczak K.M."/>
            <person name="Andrzejewski T.M."/>
            <person name="Davidsen T.M."/>
            <person name="Wayne K.J."/>
            <person name="Tettelin H."/>
            <person name="Glass J.I."/>
            <person name="Rusch D."/>
            <person name="Podicherti R."/>
            <person name="Tsui H.-C.T."/>
            <person name="Winkler M.E."/>
        </authorList>
    </citation>
    <scope>NUCLEOTIDE SEQUENCE</scope>
</reference>
<dbReference type="Gene3D" id="1.20.1290.10">
    <property type="entry name" value="AhpD-like"/>
    <property type="match status" value="1"/>
</dbReference>
<feature type="non-terminal residue" evidence="1">
    <location>
        <position position="1"/>
    </location>
</feature>
<dbReference type="EMBL" id="UINC01145841">
    <property type="protein sequence ID" value="SVD36215.1"/>
    <property type="molecule type" value="Genomic_DNA"/>
</dbReference>
<sequence>GLFRGLKMTSWIKIIPPNEATGKLAGAYENTKTPQGRIDNVMKAHSLRPHTMEGHAALYKAVLHHPDNGLPKWFLEVIGTYTSILNNCDYSVAHHAKNTLALLGDEEKGSQVLAALHEKSPEKAFSGKYLALLQYTEKLTVDVARITEKDLELVRLAGAEDTEILEANQVCSYFNYVNRHLNGLGVSTEGDSIGRYSASSSNT</sequence>
<gene>
    <name evidence="1" type="ORF">METZ01_LOCUS389069</name>
</gene>
<protein>
    <recommendedName>
        <fullName evidence="2">Carboxymuconolactone decarboxylase-like domain-containing protein</fullName>
    </recommendedName>
</protein>